<evidence type="ECO:0000256" key="1">
    <source>
        <dbReference type="SAM" id="MobiDB-lite"/>
    </source>
</evidence>
<comment type="caution">
    <text evidence="3">The sequence shown here is derived from an EMBL/GenBank/DDBJ whole genome shotgun (WGS) entry which is preliminary data.</text>
</comment>
<evidence type="ECO:0000313" key="4">
    <source>
        <dbReference type="Proteomes" id="UP000029453"/>
    </source>
</evidence>
<protein>
    <submittedName>
        <fullName evidence="3">Uncharacterized protein</fullName>
    </submittedName>
</protein>
<feature type="region of interest" description="Disordered" evidence="1">
    <location>
        <begin position="48"/>
        <end position="77"/>
    </location>
</feature>
<evidence type="ECO:0000256" key="2">
    <source>
        <dbReference type="SAM" id="SignalP"/>
    </source>
</evidence>
<gene>
    <name evidence="3" type="ORF">PPOP_1723</name>
</gene>
<sequence length="129" mass="14561">MKKRICMLMVALILALTTGQFVQSQKASASILFLVDYALYGQALEKGESVPNNHSEETEKRSLPTKGQKLSSKDLVRNGKVVQRRYYDGDGNADVDIDYDHSDGDNCHTFPHRHKWTWKNGESSRGPAY</sequence>
<dbReference type="EMBL" id="BALG01000093">
    <property type="protein sequence ID" value="GAC42366.1"/>
    <property type="molecule type" value="Genomic_DNA"/>
</dbReference>
<dbReference type="AlphaFoldDB" id="M9LPC7"/>
<name>M9LPC7_PAEPP</name>
<accession>M9LPC7</accession>
<dbReference type="Proteomes" id="UP000029453">
    <property type="component" value="Unassembled WGS sequence"/>
</dbReference>
<evidence type="ECO:0000313" key="3">
    <source>
        <dbReference type="EMBL" id="GAC42366.1"/>
    </source>
</evidence>
<proteinExistence type="predicted"/>
<keyword evidence="2" id="KW-0732">Signal</keyword>
<organism evidence="3 4">
    <name type="scientific">Paenibacillus popilliae ATCC 14706</name>
    <dbReference type="NCBI Taxonomy" id="1212764"/>
    <lineage>
        <taxon>Bacteria</taxon>
        <taxon>Bacillati</taxon>
        <taxon>Bacillota</taxon>
        <taxon>Bacilli</taxon>
        <taxon>Bacillales</taxon>
        <taxon>Paenibacillaceae</taxon>
        <taxon>Paenibacillus</taxon>
    </lineage>
</organism>
<feature type="signal peptide" evidence="2">
    <location>
        <begin position="1"/>
        <end position="29"/>
    </location>
</feature>
<keyword evidence="4" id="KW-1185">Reference proteome</keyword>
<dbReference type="RefSeq" id="WP_006285790.1">
    <property type="nucleotide sequence ID" value="NZ_BALG01000093.1"/>
</dbReference>
<feature type="chain" id="PRO_5004100217" evidence="2">
    <location>
        <begin position="30"/>
        <end position="129"/>
    </location>
</feature>
<reference evidence="3 4" key="1">
    <citation type="submission" date="2012-10" db="EMBL/GenBank/DDBJ databases">
        <title>Draft Genome Sequence of Paenibacillus popilliae ATCC 14706T.</title>
        <authorList>
            <person name="Iiyama K."/>
            <person name="Mori K."/>
            <person name="Mon H."/>
            <person name="Chieda Y."/>
            <person name="Lee J.M."/>
            <person name="Kusakabe T."/>
            <person name="Tashiro K."/>
            <person name="Asano S."/>
            <person name="Yasunaga-Aoki C."/>
            <person name="Shimizu S."/>
        </authorList>
    </citation>
    <scope>NUCLEOTIDE SEQUENCE [LARGE SCALE GENOMIC DNA]</scope>
    <source>
        <strain evidence="3 4">ATCC 14706</strain>
    </source>
</reference>
<dbReference type="OrthoDB" id="41445at2"/>